<dbReference type="AlphaFoldDB" id="A0A974XHQ5"/>
<dbReference type="CDD" id="cd01700">
    <property type="entry name" value="PolY_Pol_V_umuC"/>
    <property type="match status" value="1"/>
</dbReference>
<dbReference type="InterPro" id="IPR025188">
    <property type="entry name" value="DUF4113"/>
</dbReference>
<dbReference type="Gene3D" id="1.10.150.20">
    <property type="entry name" value="5' to 3' exonuclease, C-terminal subdomain"/>
    <property type="match status" value="1"/>
</dbReference>
<dbReference type="GO" id="GO:0006281">
    <property type="term" value="P:DNA repair"/>
    <property type="evidence" value="ECO:0007669"/>
    <property type="project" value="UniProtKB-KW"/>
</dbReference>
<comment type="similarity">
    <text evidence="1">Belongs to the DNA polymerase type-Y family.</text>
</comment>
<dbReference type="Pfam" id="PF11799">
    <property type="entry name" value="IMS_C"/>
    <property type="match status" value="1"/>
</dbReference>
<dbReference type="KEGG" id="scyp:JYB88_09715"/>
<dbReference type="Pfam" id="PF00817">
    <property type="entry name" value="IMS"/>
    <property type="match status" value="1"/>
</dbReference>
<evidence type="ECO:0000259" key="6">
    <source>
        <dbReference type="PROSITE" id="PS50173"/>
    </source>
</evidence>
<dbReference type="PANTHER" id="PTHR11076">
    <property type="entry name" value="DNA REPAIR POLYMERASE UMUC / TRANSFERASE FAMILY MEMBER"/>
    <property type="match status" value="1"/>
</dbReference>
<gene>
    <name evidence="7" type="ORF">JYB88_09715</name>
</gene>
<dbReference type="GO" id="GO:0003684">
    <property type="term" value="F:damaged DNA binding"/>
    <property type="evidence" value="ECO:0007669"/>
    <property type="project" value="InterPro"/>
</dbReference>
<dbReference type="GO" id="GO:0003887">
    <property type="term" value="F:DNA-directed DNA polymerase activity"/>
    <property type="evidence" value="ECO:0007669"/>
    <property type="project" value="TreeGrafter"/>
</dbReference>
<dbReference type="InterPro" id="IPR050116">
    <property type="entry name" value="DNA_polymerase-Y"/>
</dbReference>
<keyword evidence="8" id="KW-1185">Reference proteome</keyword>
<evidence type="ECO:0000256" key="5">
    <source>
        <dbReference type="ARBA" id="ARBA00023236"/>
    </source>
</evidence>
<dbReference type="SUPFAM" id="SSF56672">
    <property type="entry name" value="DNA/RNA polymerases"/>
    <property type="match status" value="1"/>
</dbReference>
<keyword evidence="2" id="KW-0227">DNA damage</keyword>
<evidence type="ECO:0000313" key="8">
    <source>
        <dbReference type="Proteomes" id="UP000663281"/>
    </source>
</evidence>
<dbReference type="Proteomes" id="UP000663281">
    <property type="component" value="Chromosome"/>
</dbReference>
<dbReference type="RefSeq" id="WP_207323984.1">
    <property type="nucleotide sequence ID" value="NZ_CP071504.1"/>
</dbReference>
<dbReference type="Pfam" id="PF13438">
    <property type="entry name" value="DUF4113"/>
    <property type="match status" value="1"/>
</dbReference>
<evidence type="ECO:0000313" key="7">
    <source>
        <dbReference type="EMBL" id="QSX28579.1"/>
    </source>
</evidence>
<keyword evidence="3" id="KW-0741">SOS mutagenesis</keyword>
<organism evidence="7 8">
    <name type="scientific">Shewanella cyperi</name>
    <dbReference type="NCBI Taxonomy" id="2814292"/>
    <lineage>
        <taxon>Bacteria</taxon>
        <taxon>Pseudomonadati</taxon>
        <taxon>Pseudomonadota</taxon>
        <taxon>Gammaproteobacteria</taxon>
        <taxon>Alteromonadales</taxon>
        <taxon>Shewanellaceae</taxon>
        <taxon>Shewanella</taxon>
    </lineage>
</organism>
<proteinExistence type="inferred from homology"/>
<dbReference type="PROSITE" id="PS50173">
    <property type="entry name" value="UMUC"/>
    <property type="match status" value="1"/>
</dbReference>
<evidence type="ECO:0000256" key="3">
    <source>
        <dbReference type="ARBA" id="ARBA00023199"/>
    </source>
</evidence>
<name>A0A974XHQ5_9GAMM</name>
<feature type="domain" description="UmuC" evidence="6">
    <location>
        <begin position="2"/>
        <end position="188"/>
    </location>
</feature>
<evidence type="ECO:0000256" key="1">
    <source>
        <dbReference type="ARBA" id="ARBA00010945"/>
    </source>
</evidence>
<evidence type="ECO:0000256" key="2">
    <source>
        <dbReference type="ARBA" id="ARBA00022763"/>
    </source>
</evidence>
<dbReference type="GO" id="GO:0005829">
    <property type="term" value="C:cytosol"/>
    <property type="evidence" value="ECO:0007669"/>
    <property type="project" value="TreeGrafter"/>
</dbReference>
<protein>
    <submittedName>
        <fullName evidence="7">Y-family DNA polymerase</fullName>
    </submittedName>
</protein>
<reference evidence="7 8" key="1">
    <citation type="submission" date="2021-03" db="EMBL/GenBank/DDBJ databases">
        <title>Novel species identification of genus Shewanella.</title>
        <authorList>
            <person name="Liu G."/>
            <person name="Zhang Q."/>
        </authorList>
    </citation>
    <scope>NUCLEOTIDE SEQUENCE [LARGE SCALE GENOMIC DNA]</scope>
    <source>
        <strain evidence="7 8">FJAT-53726</strain>
    </source>
</reference>
<keyword evidence="4" id="KW-0234">DNA repair</keyword>
<dbReference type="InterPro" id="IPR001126">
    <property type="entry name" value="UmuC"/>
</dbReference>
<accession>A0A974XHQ5</accession>
<dbReference type="GO" id="GO:0042276">
    <property type="term" value="P:error-prone translesion synthesis"/>
    <property type="evidence" value="ECO:0007669"/>
    <property type="project" value="TreeGrafter"/>
</dbReference>
<dbReference type="InterPro" id="IPR043128">
    <property type="entry name" value="Rev_trsase/Diguanyl_cyclase"/>
</dbReference>
<sequence>MFALVDANSFYCSAEQVFRPDWRGKPVVVLSNNDGCVVAANKQAKAAGIEKFKAFFEVRELCQRAGVIALSSNYELYGDLSAKMMQIIGRFAPEQHIYSIDESFLSFKRVYPAIKDLTAQGQAIRRAVWKEARLPVCVGIGPTLTLAKAANHAAKKLDGFNGVCVIDSEAKRRQVLERMTVGDVWGIGRRISAKLELLDIRSAWQLAQMPPGLARKAFSIEIERTVRELSGTACKQWDEARADKKQIFSTRSVGERITDVQSLGQAIAKHVGIASAKARKQRSLTSAVLVFANNSPYDERPIGFKQLVRFPVPTNCAAAITSAVAQVVPELYRPGVRYYKIGVGLLDLISDIHFQPDLFAPPPADPRLMQACDALNIRYGSNTLFLAAQGIEQKWAMRRQLLTPQYTTNWRHLPLICCR</sequence>
<dbReference type="GO" id="GO:0009432">
    <property type="term" value="P:SOS response"/>
    <property type="evidence" value="ECO:0007669"/>
    <property type="project" value="UniProtKB-KW"/>
</dbReference>
<dbReference type="InterPro" id="IPR043502">
    <property type="entry name" value="DNA/RNA_pol_sf"/>
</dbReference>
<dbReference type="EMBL" id="CP071504">
    <property type="protein sequence ID" value="QSX28579.1"/>
    <property type="molecule type" value="Genomic_DNA"/>
</dbReference>
<dbReference type="PANTHER" id="PTHR11076:SF34">
    <property type="entry name" value="PROTEIN UMUC"/>
    <property type="match status" value="1"/>
</dbReference>
<dbReference type="InterPro" id="IPR017961">
    <property type="entry name" value="DNA_pol_Y-fam_little_finger"/>
</dbReference>
<dbReference type="Gene3D" id="3.40.1170.60">
    <property type="match status" value="1"/>
</dbReference>
<dbReference type="Gene3D" id="3.30.70.270">
    <property type="match status" value="1"/>
</dbReference>
<evidence type="ECO:0000256" key="4">
    <source>
        <dbReference type="ARBA" id="ARBA00023204"/>
    </source>
</evidence>
<keyword evidence="5" id="KW-0742">SOS response</keyword>